<evidence type="ECO:0000256" key="1">
    <source>
        <dbReference type="SAM" id="MobiDB-lite"/>
    </source>
</evidence>
<comment type="caution">
    <text evidence="2">The sequence shown here is derived from an EMBL/GenBank/DDBJ whole genome shotgun (WGS) entry which is preliminary data.</text>
</comment>
<organism evidence="2 3">
    <name type="scientific">Pleurodeles waltl</name>
    <name type="common">Iberian ribbed newt</name>
    <dbReference type="NCBI Taxonomy" id="8319"/>
    <lineage>
        <taxon>Eukaryota</taxon>
        <taxon>Metazoa</taxon>
        <taxon>Chordata</taxon>
        <taxon>Craniata</taxon>
        <taxon>Vertebrata</taxon>
        <taxon>Euteleostomi</taxon>
        <taxon>Amphibia</taxon>
        <taxon>Batrachia</taxon>
        <taxon>Caudata</taxon>
        <taxon>Salamandroidea</taxon>
        <taxon>Salamandridae</taxon>
        <taxon>Pleurodelinae</taxon>
        <taxon>Pleurodeles</taxon>
    </lineage>
</organism>
<keyword evidence="3" id="KW-1185">Reference proteome</keyword>
<dbReference type="Proteomes" id="UP001066276">
    <property type="component" value="Chromosome 2_1"/>
</dbReference>
<dbReference type="EMBL" id="JANPWB010000003">
    <property type="protein sequence ID" value="KAJ1200645.1"/>
    <property type="molecule type" value="Genomic_DNA"/>
</dbReference>
<name>A0AAV7VGE0_PLEWA</name>
<gene>
    <name evidence="2" type="ORF">NDU88_004466</name>
</gene>
<reference evidence="2" key="1">
    <citation type="journal article" date="2022" name="bioRxiv">
        <title>Sequencing and chromosome-scale assembly of the giantPleurodeles waltlgenome.</title>
        <authorList>
            <person name="Brown T."/>
            <person name="Elewa A."/>
            <person name="Iarovenko S."/>
            <person name="Subramanian E."/>
            <person name="Araus A.J."/>
            <person name="Petzold A."/>
            <person name="Susuki M."/>
            <person name="Suzuki K.-i.T."/>
            <person name="Hayashi T."/>
            <person name="Toyoda A."/>
            <person name="Oliveira C."/>
            <person name="Osipova E."/>
            <person name="Leigh N.D."/>
            <person name="Simon A."/>
            <person name="Yun M.H."/>
        </authorList>
    </citation>
    <scope>NUCLEOTIDE SEQUENCE</scope>
    <source>
        <strain evidence="2">20211129_DDA</strain>
        <tissue evidence="2">Liver</tissue>
    </source>
</reference>
<proteinExistence type="predicted"/>
<feature type="region of interest" description="Disordered" evidence="1">
    <location>
        <begin position="1"/>
        <end position="85"/>
    </location>
</feature>
<evidence type="ECO:0000313" key="2">
    <source>
        <dbReference type="EMBL" id="KAJ1200645.1"/>
    </source>
</evidence>
<feature type="compositionally biased region" description="Basic and acidic residues" evidence="1">
    <location>
        <begin position="30"/>
        <end position="41"/>
    </location>
</feature>
<evidence type="ECO:0000313" key="3">
    <source>
        <dbReference type="Proteomes" id="UP001066276"/>
    </source>
</evidence>
<sequence>MRLGGFGGAPKVKKGQWGAKQWGSTGGPGPHKDTLRKRDGPLAHQSGVQRQTVRGGERQKRGRTGPPYTLGVQYSTKRERLWSAG</sequence>
<feature type="compositionally biased region" description="Basic and acidic residues" evidence="1">
    <location>
        <begin position="76"/>
        <end position="85"/>
    </location>
</feature>
<accession>A0AAV7VGE0</accession>
<dbReference type="AlphaFoldDB" id="A0AAV7VGE0"/>
<protein>
    <submittedName>
        <fullName evidence="2">Uncharacterized protein</fullName>
    </submittedName>
</protein>